<sequence length="724" mass="80436">MLSQEFIQKLRLPDMEDVSHYIRGISTPMLVSMGAVAAATTYYMATRPKALLPACDLRMQSVEVSGGELARQSVLLNRDGDHLTYFYNDARTMYEFLLRGARVSNNGPCLGSRKPKQPYEWMSYREVIERTENLGSAFLHKGHSKTTDSNIGIFSQNRPEWTIVEMACYTYSLVSVPLYDTLGTEAISYIVEKASISTIVCDVVEKVNLVLDCVKDKEHTVKIIVLMGTPSADLVSRGQQAGIHILSLQEMEPPQPEDMAVICFTSGTTGNPKGAMLTHGNIVSNCSAFIRVTETTPEDVMLSFLPLAHMFERVVEVQLLTNCFLLPVCVFPCLSVPCASDIHISYLPLAHMFERVVQGVMIVHGAKIGYFQGDIRWLSDDLNTLRPTVFPVVPRLLNRMHDKIFGQANSSLKRWVLGFAFRRKEAEMMKGIVRRDSIWDRLIFGKVQASLGGRVRLMITGAAPISPSVLTFLRAALGCQFYEGYGQTECTAGCTTTMPGDWSAGHVGAPLPCNSIKLVDVSEMNYLAVNGEGEVCVKGPNVFQGYLKDPEKTAEAIDADGWLHTGDIGKWLPNGTLKIVDRKKHIFKLAQGEYIAPEKIENVYTRSDAVAQVYVHGDSLQACLVAVVVPDPDFLSGWTKRTLGLEGSYQELCDRVKAAILEDMVRLGKEAGLKSFEQVKAICIHTEMFSIENGLLTPTLKAKRNEMRQHFRSQIDELYAGIKM</sequence>
<dbReference type="InterPro" id="IPR000873">
    <property type="entry name" value="AMP-dep_synth/lig_dom"/>
</dbReference>
<evidence type="ECO:0000313" key="18">
    <source>
        <dbReference type="Proteomes" id="UP000472265"/>
    </source>
</evidence>
<evidence type="ECO:0000256" key="13">
    <source>
        <dbReference type="ARBA" id="ARBA00049139"/>
    </source>
</evidence>
<dbReference type="PANTHER" id="PTHR43272:SF28">
    <property type="entry name" value="LONG-CHAIN-FATTY-ACID--COA LIGASE 1"/>
    <property type="match status" value="1"/>
</dbReference>
<dbReference type="PROSITE" id="PS00455">
    <property type="entry name" value="AMP_BINDING"/>
    <property type="match status" value="1"/>
</dbReference>
<comment type="catalytic activity">
    <reaction evidence="11">
        <text>(5Z,8Z,11Z,14Z)-eicosatetraenoate + ATP + CoA = (5Z,8Z,11Z,14Z)-eicosatetraenoyl-CoA + AMP + diphosphate</text>
        <dbReference type="Rhea" id="RHEA:19713"/>
        <dbReference type="ChEBI" id="CHEBI:30616"/>
        <dbReference type="ChEBI" id="CHEBI:32395"/>
        <dbReference type="ChEBI" id="CHEBI:33019"/>
        <dbReference type="ChEBI" id="CHEBI:57287"/>
        <dbReference type="ChEBI" id="CHEBI:57368"/>
        <dbReference type="ChEBI" id="CHEBI:456215"/>
        <dbReference type="EC" id="6.2.1.15"/>
    </reaction>
    <physiologicalReaction direction="left-to-right" evidence="11">
        <dbReference type="Rhea" id="RHEA:19714"/>
    </physiologicalReaction>
</comment>
<comment type="catalytic activity">
    <reaction evidence="12">
        <text>(E)-hexadec-2-enoate + ATP + CoA = (2E)-hexadecenoyl-CoA + AMP + diphosphate</text>
        <dbReference type="Rhea" id="RHEA:36139"/>
        <dbReference type="ChEBI" id="CHEBI:30616"/>
        <dbReference type="ChEBI" id="CHEBI:33019"/>
        <dbReference type="ChEBI" id="CHEBI:57287"/>
        <dbReference type="ChEBI" id="CHEBI:61526"/>
        <dbReference type="ChEBI" id="CHEBI:72745"/>
        <dbReference type="ChEBI" id="CHEBI:456215"/>
    </reaction>
    <physiologicalReaction direction="left-to-right" evidence="12">
        <dbReference type="Rhea" id="RHEA:36140"/>
    </physiologicalReaction>
</comment>
<evidence type="ECO:0000259" key="16">
    <source>
        <dbReference type="Pfam" id="PF00501"/>
    </source>
</evidence>
<reference evidence="17" key="3">
    <citation type="submission" date="2025-09" db="UniProtKB">
        <authorList>
            <consortium name="Ensembl"/>
        </authorList>
    </citation>
    <scope>IDENTIFICATION</scope>
</reference>
<comment type="catalytic activity">
    <reaction evidence="9">
        <text>12-hydroxy-(5Z,8Z,10E,14Z)-eicosatetraenoate + ATP + CoA = 12-hydroxy-(5Z,8Z,10E,14Z)-eicosatetraenoyl-CoA + AMP + diphosphate</text>
        <dbReference type="Rhea" id="RHEA:52112"/>
        <dbReference type="ChEBI" id="CHEBI:30616"/>
        <dbReference type="ChEBI" id="CHEBI:33019"/>
        <dbReference type="ChEBI" id="CHEBI:57287"/>
        <dbReference type="ChEBI" id="CHEBI:90718"/>
        <dbReference type="ChEBI" id="CHEBI:136408"/>
        <dbReference type="ChEBI" id="CHEBI:456215"/>
    </reaction>
    <physiologicalReaction direction="left-to-right" evidence="9">
        <dbReference type="Rhea" id="RHEA:52113"/>
    </physiologicalReaction>
</comment>
<dbReference type="SUPFAM" id="SSF56801">
    <property type="entry name" value="Acetyl-CoA synthetase-like"/>
    <property type="match status" value="2"/>
</dbReference>
<comment type="catalytic activity">
    <reaction evidence="10">
        <text>15-hydroxy-(5Z,8Z,11Z,13E)-eicosatetraenoate + ATP + CoA = 15-hydroxy-(5Z,8Z,11Z,13E)-eicosatetraenoyl-CoA + AMP + diphosphate</text>
        <dbReference type="Rhea" id="RHEA:52116"/>
        <dbReference type="ChEBI" id="CHEBI:30616"/>
        <dbReference type="ChEBI" id="CHEBI:33019"/>
        <dbReference type="ChEBI" id="CHEBI:57287"/>
        <dbReference type="ChEBI" id="CHEBI:78832"/>
        <dbReference type="ChEBI" id="CHEBI:136409"/>
        <dbReference type="ChEBI" id="CHEBI:456215"/>
    </reaction>
    <physiologicalReaction direction="left-to-right" evidence="10">
        <dbReference type="Rhea" id="RHEA:52117"/>
    </physiologicalReaction>
</comment>
<evidence type="ECO:0000256" key="10">
    <source>
        <dbReference type="ARBA" id="ARBA00024532"/>
    </source>
</evidence>
<gene>
    <name evidence="17" type="primary">ACSL1</name>
    <name evidence="17" type="synonym">LOC115569277</name>
</gene>
<dbReference type="InterPro" id="IPR020845">
    <property type="entry name" value="AMP-binding_CS"/>
</dbReference>
<keyword evidence="15" id="KW-0812">Transmembrane</keyword>
<dbReference type="Pfam" id="PF00501">
    <property type="entry name" value="AMP-binding"/>
    <property type="match status" value="2"/>
</dbReference>
<keyword evidence="4 14" id="KW-0276">Fatty acid metabolism</keyword>
<evidence type="ECO:0000256" key="1">
    <source>
        <dbReference type="ARBA" id="ARBA00006432"/>
    </source>
</evidence>
<keyword evidence="5 14" id="KW-0067">ATP-binding</keyword>
<dbReference type="Ensembl" id="ENSSAUT00010033240.1">
    <property type="protein sequence ID" value="ENSSAUP00010031535.1"/>
    <property type="gene ID" value="ENSSAUG00010010646.1"/>
</dbReference>
<evidence type="ECO:0000256" key="4">
    <source>
        <dbReference type="ARBA" id="ARBA00022832"/>
    </source>
</evidence>
<comment type="similarity">
    <text evidence="1 14">Belongs to the ATP-dependent AMP-binding enzyme family.</text>
</comment>
<comment type="catalytic activity">
    <reaction evidence="7">
        <text>5-hydroxy-(6E,8Z,11Z,14Z)-eicosatetraenoate + ATP + CoA = 5-hydroxy-(6E,8Z,11Z,14Z)-eicosatetraenoyl-CoA + AMP + diphosphate</text>
        <dbReference type="Rhea" id="RHEA:52108"/>
        <dbReference type="ChEBI" id="CHEBI:30616"/>
        <dbReference type="ChEBI" id="CHEBI:33019"/>
        <dbReference type="ChEBI" id="CHEBI:57287"/>
        <dbReference type="ChEBI" id="CHEBI:65341"/>
        <dbReference type="ChEBI" id="CHEBI:136407"/>
        <dbReference type="ChEBI" id="CHEBI:456215"/>
    </reaction>
    <physiologicalReaction direction="left-to-right" evidence="7">
        <dbReference type="Rhea" id="RHEA:52109"/>
    </physiologicalReaction>
</comment>
<organism evidence="17 18">
    <name type="scientific">Sparus aurata</name>
    <name type="common">Gilthead sea bream</name>
    <dbReference type="NCBI Taxonomy" id="8175"/>
    <lineage>
        <taxon>Eukaryota</taxon>
        <taxon>Metazoa</taxon>
        <taxon>Chordata</taxon>
        <taxon>Craniata</taxon>
        <taxon>Vertebrata</taxon>
        <taxon>Euteleostomi</taxon>
        <taxon>Actinopterygii</taxon>
        <taxon>Neopterygii</taxon>
        <taxon>Teleostei</taxon>
        <taxon>Neoteleostei</taxon>
        <taxon>Acanthomorphata</taxon>
        <taxon>Eupercaria</taxon>
        <taxon>Spariformes</taxon>
        <taxon>Sparidae</taxon>
        <taxon>Sparus</taxon>
    </lineage>
</organism>
<keyword evidence="15" id="KW-1133">Transmembrane helix</keyword>
<reference evidence="17" key="1">
    <citation type="submission" date="2021-04" db="EMBL/GenBank/DDBJ databases">
        <authorList>
            <consortium name="Wellcome Sanger Institute Data Sharing"/>
        </authorList>
    </citation>
    <scope>NUCLEOTIDE SEQUENCE [LARGE SCALE GENOMIC DNA]</scope>
</reference>
<evidence type="ECO:0000256" key="11">
    <source>
        <dbReference type="ARBA" id="ARBA00024548"/>
    </source>
</evidence>
<evidence type="ECO:0000256" key="14">
    <source>
        <dbReference type="RuleBase" id="RU369030"/>
    </source>
</evidence>
<feature type="domain" description="AMP-dependent synthetase/ligase" evidence="16">
    <location>
        <begin position="339"/>
        <end position="547"/>
    </location>
</feature>
<dbReference type="GO" id="GO:0016020">
    <property type="term" value="C:membrane"/>
    <property type="evidence" value="ECO:0007669"/>
    <property type="project" value="TreeGrafter"/>
</dbReference>
<dbReference type="GO" id="GO:0047676">
    <property type="term" value="F:arachidonate-CoA ligase activity"/>
    <property type="evidence" value="ECO:0007669"/>
    <property type="project" value="UniProtKB-EC"/>
</dbReference>
<proteinExistence type="inferred from homology"/>
<comment type="catalytic activity">
    <reaction evidence="8">
        <text>a long-chain fatty acid + ATP + CoA = a long-chain fatty acyl-CoA + AMP + diphosphate</text>
        <dbReference type="Rhea" id="RHEA:15421"/>
        <dbReference type="ChEBI" id="CHEBI:30616"/>
        <dbReference type="ChEBI" id="CHEBI:33019"/>
        <dbReference type="ChEBI" id="CHEBI:57287"/>
        <dbReference type="ChEBI" id="CHEBI:57560"/>
        <dbReference type="ChEBI" id="CHEBI:83139"/>
        <dbReference type="ChEBI" id="CHEBI:456215"/>
        <dbReference type="EC" id="6.2.1.3"/>
    </reaction>
    <physiologicalReaction direction="left-to-right" evidence="8">
        <dbReference type="Rhea" id="RHEA:15422"/>
    </physiologicalReaction>
</comment>
<keyword evidence="18" id="KW-1185">Reference proteome</keyword>
<dbReference type="CDD" id="cd05927">
    <property type="entry name" value="LC-FACS_euk"/>
    <property type="match status" value="1"/>
</dbReference>
<dbReference type="GO" id="GO:0005783">
    <property type="term" value="C:endoplasmic reticulum"/>
    <property type="evidence" value="ECO:0007669"/>
    <property type="project" value="TreeGrafter"/>
</dbReference>
<dbReference type="Gene3D" id="3.40.50.12780">
    <property type="entry name" value="N-terminal domain of ligase-like"/>
    <property type="match status" value="2"/>
</dbReference>
<comment type="function">
    <text evidence="14">Catalyzes the conversion of long-chain fatty acids to their active form acyl-CoAs for both synthesis of cellular lipids, and degradation via beta-oxidation.</text>
</comment>
<reference evidence="17" key="2">
    <citation type="submission" date="2025-08" db="UniProtKB">
        <authorList>
            <consortium name="Ensembl"/>
        </authorList>
    </citation>
    <scope>IDENTIFICATION</scope>
</reference>
<evidence type="ECO:0000256" key="2">
    <source>
        <dbReference type="ARBA" id="ARBA00022598"/>
    </source>
</evidence>
<evidence type="ECO:0000256" key="3">
    <source>
        <dbReference type="ARBA" id="ARBA00022741"/>
    </source>
</evidence>
<feature type="domain" description="AMP-dependent synthetase/ligase" evidence="16">
    <location>
        <begin position="118"/>
        <end position="317"/>
    </location>
</feature>
<dbReference type="OMA" id="SHVYGLM"/>
<keyword evidence="15" id="KW-0472">Membrane</keyword>
<evidence type="ECO:0000256" key="9">
    <source>
        <dbReference type="ARBA" id="ARBA00024495"/>
    </source>
</evidence>
<evidence type="ECO:0000313" key="17">
    <source>
        <dbReference type="Ensembl" id="ENSSAUP00010031535.1"/>
    </source>
</evidence>
<dbReference type="PANTHER" id="PTHR43272">
    <property type="entry name" value="LONG-CHAIN-FATTY-ACID--COA LIGASE"/>
    <property type="match status" value="1"/>
</dbReference>
<evidence type="ECO:0000256" key="8">
    <source>
        <dbReference type="ARBA" id="ARBA00024484"/>
    </source>
</evidence>
<evidence type="ECO:0000256" key="6">
    <source>
        <dbReference type="ARBA" id="ARBA00023098"/>
    </source>
</evidence>
<name>A0A671VYB1_SPAAU</name>
<evidence type="ECO:0000256" key="5">
    <source>
        <dbReference type="ARBA" id="ARBA00022840"/>
    </source>
</evidence>
<accession>A0A671VYB1</accession>
<dbReference type="Proteomes" id="UP000472265">
    <property type="component" value="Chromosome 18"/>
</dbReference>
<dbReference type="EC" id="6.2.1.3" evidence="14"/>
<keyword evidence="3 14" id="KW-0547">Nucleotide-binding</keyword>
<protein>
    <recommendedName>
        <fullName evidence="14">Long-chain-fatty-acid--CoA ligase</fullName>
        <ecNumber evidence="14">6.2.1.3</ecNumber>
    </recommendedName>
</protein>
<dbReference type="AlphaFoldDB" id="A0A671VYB1"/>
<dbReference type="InterPro" id="IPR045311">
    <property type="entry name" value="LC-FACS_euk"/>
</dbReference>
<evidence type="ECO:0000256" key="12">
    <source>
        <dbReference type="ARBA" id="ARBA00024565"/>
    </source>
</evidence>
<dbReference type="GO" id="GO:0005524">
    <property type="term" value="F:ATP binding"/>
    <property type="evidence" value="ECO:0007669"/>
    <property type="project" value="UniProtKB-KW"/>
</dbReference>
<keyword evidence="2 14" id="KW-0436">Ligase</keyword>
<feature type="transmembrane region" description="Helical" evidence="15">
    <location>
        <begin position="21"/>
        <end position="45"/>
    </location>
</feature>
<comment type="catalytic activity">
    <reaction evidence="13">
        <text>hexadecanoate + ATP + CoA = hexadecanoyl-CoA + AMP + diphosphate</text>
        <dbReference type="Rhea" id="RHEA:30751"/>
        <dbReference type="ChEBI" id="CHEBI:7896"/>
        <dbReference type="ChEBI" id="CHEBI:30616"/>
        <dbReference type="ChEBI" id="CHEBI:33019"/>
        <dbReference type="ChEBI" id="CHEBI:57287"/>
        <dbReference type="ChEBI" id="CHEBI:57379"/>
        <dbReference type="ChEBI" id="CHEBI:456215"/>
    </reaction>
    <physiologicalReaction direction="left-to-right" evidence="13">
        <dbReference type="Rhea" id="RHEA:30752"/>
    </physiologicalReaction>
</comment>
<dbReference type="InParanoid" id="A0A671VYB1"/>
<evidence type="ECO:0000256" key="15">
    <source>
        <dbReference type="SAM" id="Phobius"/>
    </source>
</evidence>
<dbReference type="GeneTree" id="ENSGT00940000154508"/>
<keyword evidence="6 14" id="KW-0443">Lipid metabolism</keyword>
<dbReference type="InterPro" id="IPR042099">
    <property type="entry name" value="ANL_N_sf"/>
</dbReference>
<evidence type="ECO:0000256" key="7">
    <source>
        <dbReference type="ARBA" id="ARBA00024469"/>
    </source>
</evidence>